<dbReference type="PANTHER" id="PTHR11014:SF63">
    <property type="entry name" value="METALLOPEPTIDASE, PUTATIVE (AFU_ORTHOLOGUE AFUA_6G09600)-RELATED"/>
    <property type="match status" value="1"/>
</dbReference>
<organism evidence="2 3">
    <name type="scientific">Paenibacillus polygoni</name>
    <dbReference type="NCBI Taxonomy" id="3050112"/>
    <lineage>
        <taxon>Bacteria</taxon>
        <taxon>Bacillati</taxon>
        <taxon>Bacillota</taxon>
        <taxon>Bacilli</taxon>
        <taxon>Bacillales</taxon>
        <taxon>Paenibacillaceae</taxon>
        <taxon>Paenibacillus</taxon>
    </lineage>
</organism>
<keyword evidence="3" id="KW-1185">Reference proteome</keyword>
<dbReference type="RefSeq" id="WP_285745514.1">
    <property type="nucleotide sequence ID" value="NZ_CP127162.1"/>
</dbReference>
<evidence type="ECO:0000313" key="3">
    <source>
        <dbReference type="Proteomes" id="UP001236415"/>
    </source>
</evidence>
<dbReference type="Pfam" id="PF01546">
    <property type="entry name" value="Peptidase_M20"/>
    <property type="match status" value="1"/>
</dbReference>
<feature type="domain" description="Peptidase M20 dimerisation" evidence="1">
    <location>
        <begin position="185"/>
        <end position="281"/>
    </location>
</feature>
<dbReference type="InterPro" id="IPR017439">
    <property type="entry name" value="Amidohydrolase"/>
</dbReference>
<dbReference type="Gene3D" id="3.40.630.10">
    <property type="entry name" value="Zn peptidases"/>
    <property type="match status" value="1"/>
</dbReference>
<protein>
    <submittedName>
        <fullName evidence="2">Amidohydrolase</fullName>
    </submittedName>
</protein>
<dbReference type="Gene3D" id="3.30.70.360">
    <property type="match status" value="1"/>
</dbReference>
<dbReference type="InterPro" id="IPR002933">
    <property type="entry name" value="Peptidase_M20"/>
</dbReference>
<dbReference type="Pfam" id="PF07687">
    <property type="entry name" value="M20_dimer"/>
    <property type="match status" value="1"/>
</dbReference>
<accession>A0ABY8X4M1</accession>
<dbReference type="PANTHER" id="PTHR11014">
    <property type="entry name" value="PEPTIDASE M20 FAMILY MEMBER"/>
    <property type="match status" value="1"/>
</dbReference>
<proteinExistence type="predicted"/>
<dbReference type="EMBL" id="CP127162">
    <property type="protein sequence ID" value="WIV19426.1"/>
    <property type="molecule type" value="Genomic_DNA"/>
</dbReference>
<dbReference type="SUPFAM" id="SSF55031">
    <property type="entry name" value="Bacterial exopeptidase dimerisation domain"/>
    <property type="match status" value="1"/>
</dbReference>
<reference evidence="2 3" key="1">
    <citation type="submission" date="2023-06" db="EMBL/GenBank/DDBJ databases">
        <title>Paenibacillus polygonum sp. nov., an endophytic bacterium, isolated from Polygonum lapathifolium L. in Nanji Wetland National Nature Reserve, South of Poyang Lake, Jiangxi Province, China.</title>
        <authorList>
            <person name="Yu Z."/>
        </authorList>
    </citation>
    <scope>NUCLEOTIDE SEQUENCE [LARGE SCALE GENOMIC DNA]</scope>
    <source>
        <strain evidence="2 3">C31</strain>
    </source>
</reference>
<dbReference type="PIRSF" id="PIRSF005962">
    <property type="entry name" value="Pept_M20D_amidohydro"/>
    <property type="match status" value="1"/>
</dbReference>
<dbReference type="InterPro" id="IPR011650">
    <property type="entry name" value="Peptidase_M20_dimer"/>
</dbReference>
<dbReference type="InterPro" id="IPR036264">
    <property type="entry name" value="Bact_exopeptidase_dim_dom"/>
</dbReference>
<name>A0ABY8X4M1_9BACL</name>
<evidence type="ECO:0000313" key="2">
    <source>
        <dbReference type="EMBL" id="WIV19426.1"/>
    </source>
</evidence>
<dbReference type="SUPFAM" id="SSF53187">
    <property type="entry name" value="Zn-dependent exopeptidases"/>
    <property type="match status" value="1"/>
</dbReference>
<sequence>MMDWFDQIPVEKISEWRQHLHKHPELSFKEFKTSQYIYDILSTFPNLELTRPTPTSVVATLVGAAGEGKTIALRADMDALPIQEETTLDFKSVNDGVMHACGHDTHVAMLLGAASVLSGMKDKLAGTVKFIFQHAEEQVPGGAQELVDAGVLKDVDQIFGIHIIPRLKTGSLGIVPGYTTTAADGFFLKIQGKGSHASTPELSIDPIVVGSHMVMALQSIVSRNVPASEMAILSIGEFHSGQAPNIIADTATLSCSIRTTNEEIRNLMEKRVREVIEYVAAAYGATVELDYVRGYSAVYSTPELAEFAFESATKVLGKDLVYESPMLMASEDFSAYTKVVPGCFMLLGAGLEEEGCGYMNHHPKFRVMEEALVNGTKVEVQLILDLLGQK</sequence>
<dbReference type="NCBIfam" id="TIGR01891">
    <property type="entry name" value="amidohydrolases"/>
    <property type="match status" value="1"/>
</dbReference>
<evidence type="ECO:0000259" key="1">
    <source>
        <dbReference type="Pfam" id="PF07687"/>
    </source>
</evidence>
<dbReference type="Proteomes" id="UP001236415">
    <property type="component" value="Chromosome"/>
</dbReference>
<gene>
    <name evidence="2" type="ORF">QPK24_01205</name>
</gene>